<evidence type="ECO:0000256" key="1">
    <source>
        <dbReference type="ARBA" id="ARBA00022679"/>
    </source>
</evidence>
<dbReference type="PROSITE" id="PS50012">
    <property type="entry name" value="RCC1_3"/>
    <property type="match status" value="4"/>
</dbReference>
<dbReference type="SUPFAM" id="SSF50985">
    <property type="entry name" value="RCC1/BLIP-II"/>
    <property type="match status" value="1"/>
</dbReference>
<evidence type="ECO:0000313" key="7">
    <source>
        <dbReference type="Ensembl" id="ENSPFOP00000027121.1"/>
    </source>
</evidence>
<feature type="domain" description="HECT" evidence="6">
    <location>
        <begin position="664"/>
        <end position="986"/>
    </location>
</feature>
<dbReference type="STRING" id="48698.ENSPFOP00000027121"/>
<dbReference type="InterPro" id="IPR051709">
    <property type="entry name" value="Ub-ligase/GTPase-reg"/>
</dbReference>
<reference evidence="7" key="3">
    <citation type="submission" date="2025-09" db="UniProtKB">
        <authorList>
            <consortium name="Ensembl"/>
        </authorList>
    </citation>
    <scope>IDENTIFICATION</scope>
</reference>
<dbReference type="eggNOG" id="KOG0941">
    <property type="taxonomic scope" value="Eukaryota"/>
</dbReference>
<dbReference type="InterPro" id="IPR035983">
    <property type="entry name" value="Hect_E3_ubiquitin_ligase"/>
</dbReference>
<keyword evidence="1" id="KW-0808">Transferase</keyword>
<dbReference type="GO" id="GO:0016567">
    <property type="term" value="P:protein ubiquitination"/>
    <property type="evidence" value="ECO:0007669"/>
    <property type="project" value="TreeGrafter"/>
</dbReference>
<keyword evidence="2" id="KW-0677">Repeat</keyword>
<dbReference type="SMART" id="SM00119">
    <property type="entry name" value="HECTc"/>
    <property type="match status" value="1"/>
</dbReference>
<dbReference type="InterPro" id="IPR058923">
    <property type="entry name" value="RCC1-like_dom"/>
</dbReference>
<dbReference type="AlphaFoldDB" id="A0A096M6T0"/>
<dbReference type="Gene3D" id="3.90.1750.10">
    <property type="entry name" value="Hect, E3 ligase catalytic domains"/>
    <property type="match status" value="1"/>
</dbReference>
<evidence type="ECO:0000256" key="2">
    <source>
        <dbReference type="ARBA" id="ARBA00022737"/>
    </source>
</evidence>
<dbReference type="InterPro" id="IPR000569">
    <property type="entry name" value="HECT_dom"/>
</dbReference>
<dbReference type="PROSITE" id="PS50237">
    <property type="entry name" value="HECT"/>
    <property type="match status" value="1"/>
</dbReference>
<keyword evidence="8" id="KW-1185">Reference proteome</keyword>
<dbReference type="Gene3D" id="3.30.2160.10">
    <property type="entry name" value="Hect, E3 ligase catalytic domain"/>
    <property type="match status" value="1"/>
</dbReference>
<dbReference type="Ensembl" id="ENSPFOT00000025891.1">
    <property type="protein sequence ID" value="ENSPFOP00000027121.1"/>
    <property type="gene ID" value="ENSPFOG00000023774.1"/>
</dbReference>
<dbReference type="OMA" id="NGHRIEN"/>
<dbReference type="Gene3D" id="2.130.10.30">
    <property type="entry name" value="Regulator of chromosome condensation 1/beta-lactamase-inhibitor protein II"/>
    <property type="match status" value="1"/>
</dbReference>
<feature type="repeat" description="RCC1" evidence="5">
    <location>
        <begin position="191"/>
        <end position="242"/>
    </location>
</feature>
<dbReference type="Proteomes" id="UP000028760">
    <property type="component" value="Unassembled WGS sequence"/>
</dbReference>
<dbReference type="InterPro" id="IPR000408">
    <property type="entry name" value="Reg_chr_condens"/>
</dbReference>
<dbReference type="FunFam" id="3.30.2410.10:FF:000003">
    <property type="entry name" value="probable E3 ubiquitin-protein ligase HERC4 isoform X1"/>
    <property type="match status" value="1"/>
</dbReference>
<dbReference type="InterPro" id="IPR009091">
    <property type="entry name" value="RCC1/BLIP-II"/>
</dbReference>
<reference evidence="7" key="2">
    <citation type="submission" date="2025-08" db="UniProtKB">
        <authorList>
            <consortium name="Ensembl"/>
        </authorList>
    </citation>
    <scope>IDENTIFICATION</scope>
</reference>
<evidence type="ECO:0000256" key="5">
    <source>
        <dbReference type="PROSITE-ProRule" id="PRU00235"/>
    </source>
</evidence>
<reference evidence="8" key="1">
    <citation type="submission" date="2013-10" db="EMBL/GenBank/DDBJ databases">
        <authorList>
            <person name="Schartl M."/>
            <person name="Warren W."/>
        </authorList>
    </citation>
    <scope>NUCLEOTIDE SEQUENCE [LARGE SCALE GENOMIC DNA]</scope>
    <source>
        <strain evidence="8">female</strain>
    </source>
</reference>
<feature type="active site" description="Glycyl thioester intermediate" evidence="4">
    <location>
        <position position="955"/>
    </location>
</feature>
<evidence type="ECO:0000259" key="6">
    <source>
        <dbReference type="PROSITE" id="PS50237"/>
    </source>
</evidence>
<feature type="repeat" description="RCC1" evidence="5">
    <location>
        <begin position="295"/>
        <end position="350"/>
    </location>
</feature>
<dbReference type="GeneID" id="103142498"/>
<name>A0A096M6T0_POEFO</name>
<evidence type="ECO:0000313" key="8">
    <source>
        <dbReference type="Proteomes" id="UP000028760"/>
    </source>
</evidence>
<keyword evidence="3 4" id="KW-0833">Ubl conjugation pathway</keyword>
<dbReference type="Pfam" id="PF25390">
    <property type="entry name" value="WD40_RLD"/>
    <property type="match status" value="1"/>
</dbReference>
<dbReference type="PANTHER" id="PTHR45622">
    <property type="entry name" value="UBIQUITIN-PROTEIN LIGASE E3A-RELATED"/>
    <property type="match status" value="1"/>
</dbReference>
<dbReference type="PRINTS" id="PR00633">
    <property type="entry name" value="RCCNDNSATION"/>
</dbReference>
<feature type="repeat" description="RCC1" evidence="5">
    <location>
        <begin position="243"/>
        <end position="294"/>
    </location>
</feature>
<evidence type="ECO:0000256" key="4">
    <source>
        <dbReference type="PROSITE-ProRule" id="PRU00104"/>
    </source>
</evidence>
<dbReference type="EMBL" id="AYCK01007448">
    <property type="status" value="NOT_ANNOTATED_CDS"/>
    <property type="molecule type" value="Genomic_DNA"/>
</dbReference>
<dbReference type="GO" id="GO:0061630">
    <property type="term" value="F:ubiquitin protein ligase activity"/>
    <property type="evidence" value="ECO:0007669"/>
    <property type="project" value="TreeGrafter"/>
</dbReference>
<dbReference type="GO" id="GO:0006511">
    <property type="term" value="P:ubiquitin-dependent protein catabolic process"/>
    <property type="evidence" value="ECO:0007669"/>
    <property type="project" value="TreeGrafter"/>
</dbReference>
<dbReference type="PROSITE" id="PS00626">
    <property type="entry name" value="RCC1_2"/>
    <property type="match status" value="3"/>
</dbReference>
<dbReference type="RefSeq" id="XP_007558655.1">
    <property type="nucleotide sequence ID" value="XM_007558593.2"/>
</dbReference>
<accession>A0A096M6T0</accession>
<dbReference type="PANTHER" id="PTHR45622:SF73">
    <property type="entry name" value="E3 UBIQUITIN-PROTEIN LIGASE HERC4-LIKE ISOFORM X1-RELATED"/>
    <property type="match status" value="1"/>
</dbReference>
<proteinExistence type="predicted"/>
<evidence type="ECO:0000256" key="3">
    <source>
        <dbReference type="ARBA" id="ARBA00022786"/>
    </source>
</evidence>
<sequence>MFSWGEDYRQSFRQKKGSNVPTSDRVHFLNLGFHIRDLSAAPNVLAFVKDVGEASIIRTQESADGRRGKQKFVNCGEKIRAVSCGDDVVTLLSDGGKVFCVDPSITPFTPRPPPALSSVIVTQIACGSRHTVALTKDDQVYTWGQDSRGQLGLGGSNSGAGSPQHIRSLSAVPVVHISAGGEHSFALTVSGGVFGWGRNDCGQLGLGDKEDRNTPVLVNYLNTKKVTHISCGQEHTVALTKDGAVFTFGSGQHGQLGHNSFRNELRPRLVAELWGAKVTKTACGRYHTLVLTERMKAYSFGCNDHQQLGRDEESHPSVPLPVQISLCPTNGHRIENIFAGADCSFATWRPKEEGLNSKINITQQPIEKLVAQWTSECDAQLGQVAKQEIRRTFSSASIVNRSFLDQSKDKHFQTSSNYPGLDLSLAKSVFENLLAKGVLQTEVEKAVLLLLPRLDNRPVGVEGLRVFLVLTELLHVTQKYLQPQTSSTSLKLAEEITAAFQKLSPESLRIIGDWWYSLSTCTMTRHVSVWKTALSWPVSRFSFKSILLILQNLYNANRKKIPEKTFCVEFNPAFLQEDLQLWRRMSLNRMGDNQPLLLCDFPFLMDLKSKKTVFDTNTACIQAEHQRVFVPPFGWVPQTDLYFKLFLSRASLLEEAFVQLASARQTDLKKPLVVHLDGDSKITRVYMSDFFHHLNIVKEKREMFMLNESETLAWFSSRAAERDQKNFHLFGILCGLALYNNSLIQLPFPLALFKKLLDIEPTLEDMMEFSEGVGGRLRYILDYEDDLEDLDITFEINWDETDVDLDPSNPGKLVTNQNKKEFVDAYVNYAFNTSVEGVFQEFKRGFFLVCDQQLVKLFRPEELQGVLAGGDVYNWVKLKQNTQYEWGSDTRHPTIQMFWEVFDELTEEQKKDFVLFLTGSRKVPVLGMDQIRMKLRIKQIQSGSHDEHFPESLTCHSILELPLYSTKDIMRERLTEALEPQRGFRM</sequence>
<feature type="repeat" description="RCC1" evidence="5">
    <location>
        <begin position="138"/>
        <end position="190"/>
    </location>
</feature>
<organism evidence="7 8">
    <name type="scientific">Poecilia formosa</name>
    <name type="common">Amazon molly</name>
    <name type="synonym">Limia formosa</name>
    <dbReference type="NCBI Taxonomy" id="48698"/>
    <lineage>
        <taxon>Eukaryota</taxon>
        <taxon>Metazoa</taxon>
        <taxon>Chordata</taxon>
        <taxon>Craniata</taxon>
        <taxon>Vertebrata</taxon>
        <taxon>Euteleostomi</taxon>
        <taxon>Actinopterygii</taxon>
        <taxon>Neopterygii</taxon>
        <taxon>Teleostei</taxon>
        <taxon>Neoteleostei</taxon>
        <taxon>Acanthomorphata</taxon>
        <taxon>Ovalentaria</taxon>
        <taxon>Atherinomorphae</taxon>
        <taxon>Cyprinodontiformes</taxon>
        <taxon>Poeciliidae</taxon>
        <taxon>Poeciliinae</taxon>
        <taxon>Poecilia</taxon>
    </lineage>
</organism>
<dbReference type="SUPFAM" id="SSF56204">
    <property type="entry name" value="Hect, E3 ligase catalytic domain"/>
    <property type="match status" value="1"/>
</dbReference>
<dbReference type="KEGG" id="pfor:103142498"/>
<dbReference type="Gene3D" id="3.30.2410.10">
    <property type="entry name" value="Hect, E3 ligase catalytic domain"/>
    <property type="match status" value="1"/>
</dbReference>
<protein>
    <submittedName>
        <fullName evidence="7">Probable E3 ubiquitin-protein ligase HERC3</fullName>
    </submittedName>
</protein>
<dbReference type="GeneTree" id="ENSGT00940000163989"/>
<dbReference type="Pfam" id="PF00632">
    <property type="entry name" value="HECT"/>
    <property type="match status" value="1"/>
</dbReference>
<dbReference type="GO" id="GO:0005737">
    <property type="term" value="C:cytoplasm"/>
    <property type="evidence" value="ECO:0007669"/>
    <property type="project" value="TreeGrafter"/>
</dbReference>
<dbReference type="OrthoDB" id="5981550at2759"/>